<evidence type="ECO:0000256" key="2">
    <source>
        <dbReference type="ARBA" id="ARBA00012180"/>
    </source>
</evidence>
<dbReference type="GO" id="GO:0003964">
    <property type="term" value="F:RNA-directed DNA polymerase activity"/>
    <property type="evidence" value="ECO:0007669"/>
    <property type="project" value="UniProtKB-KW"/>
</dbReference>
<evidence type="ECO:0000256" key="3">
    <source>
        <dbReference type="ARBA" id="ARBA00012493"/>
    </source>
</evidence>
<dbReference type="GO" id="GO:0004190">
    <property type="term" value="F:aspartic-type endopeptidase activity"/>
    <property type="evidence" value="ECO:0007669"/>
    <property type="project" value="InterPro"/>
</dbReference>
<dbReference type="InterPro" id="IPR012337">
    <property type="entry name" value="RNaseH-like_sf"/>
</dbReference>
<evidence type="ECO:0000259" key="12">
    <source>
        <dbReference type="PROSITE" id="PS50878"/>
    </source>
</evidence>
<dbReference type="Gene3D" id="1.10.340.70">
    <property type="match status" value="1"/>
</dbReference>
<dbReference type="FunFam" id="1.10.340.70:FF:000001">
    <property type="entry name" value="Retrovirus-related Pol polyprotein from transposon gypsy-like Protein"/>
    <property type="match status" value="1"/>
</dbReference>
<dbReference type="Gene3D" id="3.30.420.10">
    <property type="entry name" value="Ribonuclease H-like superfamily/Ribonuclease H"/>
    <property type="match status" value="1"/>
</dbReference>
<feature type="domain" description="Reverse transcriptase" evidence="12">
    <location>
        <begin position="319"/>
        <end position="499"/>
    </location>
</feature>
<dbReference type="EC" id="3.1.26.4" evidence="2"/>
<gene>
    <name evidence="13" type="ORF">VZT92_021257</name>
</gene>
<dbReference type="Pfam" id="PF00078">
    <property type="entry name" value="RVT_1"/>
    <property type="match status" value="1"/>
</dbReference>
<keyword evidence="5" id="KW-0548">Nucleotidyltransferase</keyword>
<evidence type="ECO:0000256" key="9">
    <source>
        <dbReference type="ARBA" id="ARBA00022918"/>
    </source>
</evidence>
<dbReference type="InterPro" id="IPR041588">
    <property type="entry name" value="Integrase_H2C2"/>
</dbReference>
<proteinExistence type="inferred from homology"/>
<dbReference type="CDD" id="cd09274">
    <property type="entry name" value="RNase_HI_RT_Ty3"/>
    <property type="match status" value="1"/>
</dbReference>
<dbReference type="SUPFAM" id="SSF56672">
    <property type="entry name" value="DNA/RNA polymerases"/>
    <property type="match status" value="1"/>
</dbReference>
<evidence type="ECO:0000313" key="14">
    <source>
        <dbReference type="Proteomes" id="UP001488805"/>
    </source>
</evidence>
<keyword evidence="8" id="KW-0378">Hydrolase</keyword>
<dbReference type="GO" id="GO:0006508">
    <property type="term" value="P:proteolysis"/>
    <property type="evidence" value="ECO:0007669"/>
    <property type="project" value="InterPro"/>
</dbReference>
<dbReference type="Gene3D" id="3.30.70.270">
    <property type="match status" value="2"/>
</dbReference>
<dbReference type="Gene3D" id="3.10.20.370">
    <property type="match status" value="1"/>
</dbReference>
<dbReference type="Pfam" id="PF17921">
    <property type="entry name" value="Integrase_H2C2"/>
    <property type="match status" value="1"/>
</dbReference>
<dbReference type="CDD" id="cd01647">
    <property type="entry name" value="RT_LTR"/>
    <property type="match status" value="1"/>
</dbReference>
<dbReference type="PANTHER" id="PTHR37984:SF5">
    <property type="entry name" value="PROTEIN NYNRIN-LIKE"/>
    <property type="match status" value="1"/>
</dbReference>
<dbReference type="PROSITE" id="PS00141">
    <property type="entry name" value="ASP_PROTEASE"/>
    <property type="match status" value="1"/>
</dbReference>
<organism evidence="13 14">
    <name type="scientific">Zoarces viviparus</name>
    <name type="common">Viviparous eelpout</name>
    <name type="synonym">Blennius viviparus</name>
    <dbReference type="NCBI Taxonomy" id="48416"/>
    <lineage>
        <taxon>Eukaryota</taxon>
        <taxon>Metazoa</taxon>
        <taxon>Chordata</taxon>
        <taxon>Craniata</taxon>
        <taxon>Vertebrata</taxon>
        <taxon>Euteleostomi</taxon>
        <taxon>Actinopterygii</taxon>
        <taxon>Neopterygii</taxon>
        <taxon>Teleostei</taxon>
        <taxon>Neoteleostei</taxon>
        <taxon>Acanthomorphata</taxon>
        <taxon>Eupercaria</taxon>
        <taxon>Perciformes</taxon>
        <taxon>Cottioidei</taxon>
        <taxon>Zoarcales</taxon>
        <taxon>Zoarcidae</taxon>
        <taxon>Zoarcinae</taxon>
        <taxon>Zoarces</taxon>
    </lineage>
</organism>
<feature type="region of interest" description="Disordered" evidence="11">
    <location>
        <begin position="1"/>
        <end position="29"/>
    </location>
</feature>
<name>A0AAW1EGX1_ZOAVI</name>
<dbReference type="InterPro" id="IPR041373">
    <property type="entry name" value="RT_RNaseH"/>
</dbReference>
<evidence type="ECO:0000256" key="10">
    <source>
        <dbReference type="ARBA" id="ARBA00039658"/>
    </source>
</evidence>
<dbReference type="GO" id="GO:0004523">
    <property type="term" value="F:RNA-DNA hybrid ribonuclease activity"/>
    <property type="evidence" value="ECO:0007669"/>
    <property type="project" value="UniProtKB-EC"/>
</dbReference>
<dbReference type="InterPro" id="IPR043128">
    <property type="entry name" value="Rev_trsase/Diguanyl_cyclase"/>
</dbReference>
<dbReference type="InterPro" id="IPR043502">
    <property type="entry name" value="DNA/RNA_pol_sf"/>
</dbReference>
<evidence type="ECO:0000256" key="6">
    <source>
        <dbReference type="ARBA" id="ARBA00022722"/>
    </source>
</evidence>
<dbReference type="Gene3D" id="2.40.70.10">
    <property type="entry name" value="Acid Proteases"/>
    <property type="match status" value="1"/>
</dbReference>
<dbReference type="Proteomes" id="UP001488805">
    <property type="component" value="Unassembled WGS sequence"/>
</dbReference>
<keyword evidence="7" id="KW-0255">Endonuclease</keyword>
<keyword evidence="4" id="KW-0808">Transferase</keyword>
<dbReference type="EC" id="2.7.7.49" evidence="3"/>
<evidence type="ECO:0000256" key="4">
    <source>
        <dbReference type="ARBA" id="ARBA00022679"/>
    </source>
</evidence>
<sequence>MRTPGTLSRPPLNNEATQLSDQVGAPRPPEDFDGQLERLVVLGRTWIGDCWYALLTLGGTCCSALVDTGSSATLVRPDVVKNKTVNFPTIVKLQSVTGGRAPMVGEAIVTLGLGRKSVRCPVWVANLEDCILGLDILGALDCVINTKRGTLTFPDGHVIQMWQQPPRPGCVTTHTITTLTAETTNSAATSGMPSNEPPTPPPTLPTAELHPPPTTVRPAAISHTQVTNTAPPNDSERVLAVKEVWQKNCDGLTPSEQSLLWQLLLEFKDCFSLSEDDVGRTDLIQHNIETGDAQPIRMRPRRLLLARQAAADKALQEMRRAGIIEPSTSPWAAPVVMDPKKQKEKWRFCVDFRPLNKVTKKDSYPLPRIDEALETVAGSFWYSSLDLRSGYWQVPLGPEARAKTAFITNGCLWQFQVLPFGLCNAPVTFERLMDRVLAGILRQECVVYLDDILVHGESFQASLKALRWVLERVAAAGLKLHPQKCSFMQREVTFLGHKLGGGGVSTMDEKVQTVKDWPTPSTVQDLKSFLGLASYYRKFVRGFSCIAAPLFRLLRKEVVFDWTEECHAAFTSLQKALVEAPILSPPDPTLPFILDTDASNAGAGAVLAQVTPERERVVAYHSRQFNKAERRCCVTRRELLAVVSAIQHFKYYLGGLHFTVRTDHSALQWLMSFREPEGQLARWIEELQVYDFAVVHRLGAHHGNADALSCRPCSTDGCSYCEKREAQEEERLQPDVKCAAVGPEGTPAGHGLTAVGATEWGCRQEEDVDIRPVLTWVGAQQRPAWGEDAFCFRATKGLWSIFQALRLQDGVLQRGWKVPATGETQWQVVVPRALRETVLQAMHGAPGSGHFGVTKTLRRLRQGFYWGQHRRDVEDYCRRCDSCTARKGPADRSHAQLQQFPAGCPMERVGIDVVGPFPHSERGNRYILTAMDYFTKWPEAYCLPNQEAETIVDALVGGGVQQIRGP</sequence>
<keyword evidence="6" id="KW-0540">Nuclease</keyword>
<protein>
    <recommendedName>
        <fullName evidence="10">Gypsy retrotransposon integrase-like protein 1</fullName>
        <ecNumber evidence="3">2.7.7.49</ecNumber>
        <ecNumber evidence="2">3.1.26.4</ecNumber>
    </recommendedName>
</protein>
<dbReference type="FunFam" id="3.30.70.270:FF:000020">
    <property type="entry name" value="Transposon Tf2-6 polyprotein-like Protein"/>
    <property type="match status" value="1"/>
</dbReference>
<evidence type="ECO:0000256" key="1">
    <source>
        <dbReference type="ARBA" id="ARBA00010879"/>
    </source>
</evidence>
<comment type="caution">
    <text evidence="13">The sequence shown here is derived from an EMBL/GenBank/DDBJ whole genome shotgun (WGS) entry which is preliminary data.</text>
</comment>
<dbReference type="InterPro" id="IPR000477">
    <property type="entry name" value="RT_dom"/>
</dbReference>
<evidence type="ECO:0000256" key="8">
    <source>
        <dbReference type="ARBA" id="ARBA00022801"/>
    </source>
</evidence>
<dbReference type="AlphaFoldDB" id="A0AAW1EGX1"/>
<dbReference type="FunFam" id="3.10.20.370:FF:000001">
    <property type="entry name" value="Retrovirus-related Pol polyprotein from transposon 17.6-like protein"/>
    <property type="match status" value="1"/>
</dbReference>
<evidence type="ECO:0000256" key="11">
    <source>
        <dbReference type="SAM" id="MobiDB-lite"/>
    </source>
</evidence>
<dbReference type="InterPro" id="IPR021109">
    <property type="entry name" value="Peptidase_aspartic_dom_sf"/>
</dbReference>
<dbReference type="InterPro" id="IPR050951">
    <property type="entry name" value="Retrovirus_Pol_polyprotein"/>
</dbReference>
<dbReference type="Gene3D" id="3.10.10.10">
    <property type="entry name" value="HIV Type 1 Reverse Transcriptase, subunit A, domain 1"/>
    <property type="match status" value="1"/>
</dbReference>
<feature type="region of interest" description="Disordered" evidence="11">
    <location>
        <begin position="185"/>
        <end position="207"/>
    </location>
</feature>
<dbReference type="GO" id="GO:0003676">
    <property type="term" value="F:nucleic acid binding"/>
    <property type="evidence" value="ECO:0007669"/>
    <property type="project" value="InterPro"/>
</dbReference>
<dbReference type="InterPro" id="IPR001969">
    <property type="entry name" value="Aspartic_peptidase_AS"/>
</dbReference>
<dbReference type="SUPFAM" id="SSF53098">
    <property type="entry name" value="Ribonuclease H-like"/>
    <property type="match status" value="1"/>
</dbReference>
<accession>A0AAW1EGX1</accession>
<evidence type="ECO:0000256" key="5">
    <source>
        <dbReference type="ARBA" id="ARBA00022695"/>
    </source>
</evidence>
<keyword evidence="9" id="KW-0695">RNA-directed DNA polymerase</keyword>
<evidence type="ECO:0000313" key="13">
    <source>
        <dbReference type="EMBL" id="KAK9521453.1"/>
    </source>
</evidence>
<dbReference type="CDD" id="cd00303">
    <property type="entry name" value="retropepsin_like"/>
    <property type="match status" value="1"/>
</dbReference>
<evidence type="ECO:0000256" key="7">
    <source>
        <dbReference type="ARBA" id="ARBA00022759"/>
    </source>
</evidence>
<dbReference type="InterPro" id="IPR036397">
    <property type="entry name" value="RNaseH_sf"/>
</dbReference>
<dbReference type="SUPFAM" id="SSF50630">
    <property type="entry name" value="Acid proteases"/>
    <property type="match status" value="1"/>
</dbReference>
<keyword evidence="14" id="KW-1185">Reference proteome</keyword>
<dbReference type="EMBL" id="JBCEZU010000329">
    <property type="protein sequence ID" value="KAK9521453.1"/>
    <property type="molecule type" value="Genomic_DNA"/>
</dbReference>
<dbReference type="Pfam" id="PF17917">
    <property type="entry name" value="RT_RNaseH"/>
    <property type="match status" value="1"/>
</dbReference>
<dbReference type="PROSITE" id="PS50878">
    <property type="entry name" value="RT_POL"/>
    <property type="match status" value="1"/>
</dbReference>
<feature type="compositionally biased region" description="Pro residues" evidence="11">
    <location>
        <begin position="195"/>
        <end position="207"/>
    </location>
</feature>
<reference evidence="13 14" key="1">
    <citation type="journal article" date="2024" name="Genome Biol. Evol.">
        <title>Chromosome-level genome assembly of the viviparous eelpout Zoarces viviparus.</title>
        <authorList>
            <person name="Fuhrmann N."/>
            <person name="Brasseur M.V."/>
            <person name="Bakowski C.E."/>
            <person name="Podsiadlowski L."/>
            <person name="Prost S."/>
            <person name="Krehenwinkel H."/>
            <person name="Mayer C."/>
        </authorList>
    </citation>
    <scope>NUCLEOTIDE SEQUENCE [LARGE SCALE GENOMIC DNA]</scope>
    <source>
        <strain evidence="13">NO-MEL_2022_Ind0_liver</strain>
    </source>
</reference>
<comment type="similarity">
    <text evidence="1">Belongs to the beta type-B retroviral polymerase family. HERV class-II K(HML-2) pol subfamily.</text>
</comment>
<dbReference type="PANTHER" id="PTHR37984">
    <property type="entry name" value="PROTEIN CBG26694"/>
    <property type="match status" value="1"/>
</dbReference>